<reference evidence="3 4" key="1">
    <citation type="submission" date="2018-04" db="EMBL/GenBank/DDBJ databases">
        <title>Novel actinobacteria from marine sediment.</title>
        <authorList>
            <person name="Ng Z.Y."/>
            <person name="Tan G.Y.A."/>
        </authorList>
    </citation>
    <scope>NUCLEOTIDE SEQUENCE [LARGE SCALE GENOMIC DNA]</scope>
    <source>
        <strain evidence="3 4">TPS81</strain>
    </source>
</reference>
<keyword evidence="4" id="KW-1185">Reference proteome</keyword>
<dbReference type="Proteomes" id="UP000253318">
    <property type="component" value="Unassembled WGS sequence"/>
</dbReference>
<gene>
    <name evidence="3" type="ORF">DEF24_11165</name>
</gene>
<dbReference type="EMBL" id="QEIN01000072">
    <property type="protein sequence ID" value="RCV59058.1"/>
    <property type="molecule type" value="Genomic_DNA"/>
</dbReference>
<feature type="region of interest" description="Disordered" evidence="1">
    <location>
        <begin position="35"/>
        <end position="67"/>
    </location>
</feature>
<name>A0A368T6D4_9ACTN</name>
<keyword evidence="2" id="KW-0812">Transmembrane</keyword>
<keyword evidence="2" id="KW-0472">Membrane</keyword>
<evidence type="ECO:0008006" key="5">
    <source>
        <dbReference type="Google" id="ProtNLM"/>
    </source>
</evidence>
<feature type="compositionally biased region" description="Low complexity" evidence="1">
    <location>
        <begin position="42"/>
        <end position="51"/>
    </location>
</feature>
<feature type="transmembrane region" description="Helical" evidence="2">
    <location>
        <begin position="12"/>
        <end position="30"/>
    </location>
</feature>
<accession>A0A368T6D4</accession>
<evidence type="ECO:0000256" key="1">
    <source>
        <dbReference type="SAM" id="MobiDB-lite"/>
    </source>
</evidence>
<dbReference type="AlphaFoldDB" id="A0A368T6D4"/>
<dbReference type="RefSeq" id="WP_114398789.1">
    <property type="nucleotide sequence ID" value="NZ_QEIM01000090.1"/>
</dbReference>
<feature type="compositionally biased region" description="Gly residues" evidence="1">
    <location>
        <begin position="52"/>
        <end position="61"/>
    </location>
</feature>
<proteinExistence type="predicted"/>
<comment type="caution">
    <text evidence="3">The sequence shown here is derived from an EMBL/GenBank/DDBJ whole genome shotgun (WGS) entry which is preliminary data.</text>
</comment>
<keyword evidence="2" id="KW-1133">Transmembrane helix</keyword>
<sequence>MNDFGGNRRQWVLLGTFVLLAVLLLGLMFVRSTRDESPPDAAPAGEGASEGTAGGGDGPAAGEGTQRSGDLFALLPNTEADLLDAARTAQEFTNAYVRTDEDRMDRLAEFTDAGYLNLLRSTEDRHTDLMGEPLPEGGVDTRSAVTGIRTIAEDTAVYIVGGEITRDGSRSGEYSFAVTVVKQDDRWAVIDVQDAAAGDAGGGA</sequence>
<evidence type="ECO:0000256" key="2">
    <source>
        <dbReference type="SAM" id="Phobius"/>
    </source>
</evidence>
<organism evidence="3 4">
    <name type="scientific">Marinitenerispora sediminis</name>
    <dbReference type="NCBI Taxonomy" id="1931232"/>
    <lineage>
        <taxon>Bacteria</taxon>
        <taxon>Bacillati</taxon>
        <taxon>Actinomycetota</taxon>
        <taxon>Actinomycetes</taxon>
        <taxon>Streptosporangiales</taxon>
        <taxon>Nocardiopsidaceae</taxon>
        <taxon>Marinitenerispora</taxon>
    </lineage>
</organism>
<evidence type="ECO:0000313" key="4">
    <source>
        <dbReference type="Proteomes" id="UP000253318"/>
    </source>
</evidence>
<evidence type="ECO:0000313" key="3">
    <source>
        <dbReference type="EMBL" id="RCV59058.1"/>
    </source>
</evidence>
<protein>
    <recommendedName>
        <fullName evidence="5">Mce-associated membrane protein</fullName>
    </recommendedName>
</protein>